<dbReference type="RefSeq" id="WP_095072259.1">
    <property type="nucleotide sequence ID" value="NZ_LT899436.1"/>
</dbReference>
<evidence type="ECO:0008006" key="4">
    <source>
        <dbReference type="Google" id="ProtNLM"/>
    </source>
</evidence>
<keyword evidence="1" id="KW-0732">Signal</keyword>
<keyword evidence="3" id="KW-1185">Reference proteome</keyword>
<organism evidence="2 3">
    <name type="scientific">Tenacibaculum jejuense</name>
    <dbReference type="NCBI Taxonomy" id="584609"/>
    <lineage>
        <taxon>Bacteria</taxon>
        <taxon>Pseudomonadati</taxon>
        <taxon>Bacteroidota</taxon>
        <taxon>Flavobacteriia</taxon>
        <taxon>Flavobacteriales</taxon>
        <taxon>Flavobacteriaceae</taxon>
        <taxon>Tenacibaculum</taxon>
    </lineage>
</organism>
<dbReference type="EMBL" id="LT899436">
    <property type="protein sequence ID" value="SNR16024.1"/>
    <property type="molecule type" value="Genomic_DNA"/>
</dbReference>
<evidence type="ECO:0000256" key="1">
    <source>
        <dbReference type="SAM" id="SignalP"/>
    </source>
</evidence>
<dbReference type="KEGG" id="tje:TJEJU_2339"/>
<sequence length="174" mass="19675">MKKLIILLALAFVSNIGFSQSSIFDKLEDLEDVSVVVVTKDLFDLIRKFPDAQSEEMEFFNTAKGLQELKVFSTENASIAADMEKMVNKAIKNSSLTQLMRVKDKGSRVKIYIKSTKNKDIVSEVLMFVKDLNKNERIKGDKINLPSSTIISLTGEINMNELSKIANDYQKRSE</sequence>
<reference evidence="2 3" key="1">
    <citation type="submission" date="2017-07" db="EMBL/GenBank/DDBJ databases">
        <authorList>
            <person name="Sun Z.S."/>
            <person name="Albrecht U."/>
            <person name="Echele G."/>
            <person name="Lee C.C."/>
        </authorList>
    </citation>
    <scope>NUCLEOTIDE SEQUENCE [LARGE SCALE GENOMIC DNA]</scope>
    <source>
        <strain evidence="3">type strain: KCTC 22618</strain>
    </source>
</reference>
<dbReference type="OrthoDB" id="705638at2"/>
<evidence type="ECO:0000313" key="3">
    <source>
        <dbReference type="Proteomes" id="UP000215214"/>
    </source>
</evidence>
<evidence type="ECO:0000313" key="2">
    <source>
        <dbReference type="EMBL" id="SNR16024.1"/>
    </source>
</evidence>
<dbReference type="AlphaFoldDB" id="A0A238UC24"/>
<accession>A0A238UC24</accession>
<proteinExistence type="predicted"/>
<dbReference type="Pfam" id="PF14060">
    <property type="entry name" value="DUF4252"/>
    <property type="match status" value="1"/>
</dbReference>
<dbReference type="InterPro" id="IPR025348">
    <property type="entry name" value="DUF4252"/>
</dbReference>
<protein>
    <recommendedName>
        <fullName evidence="4">DUF4252 domain-containing protein</fullName>
    </recommendedName>
</protein>
<dbReference type="Proteomes" id="UP000215214">
    <property type="component" value="Chromosome TJEJU"/>
</dbReference>
<feature type="signal peptide" evidence="1">
    <location>
        <begin position="1"/>
        <end position="19"/>
    </location>
</feature>
<gene>
    <name evidence="2" type="ORF">TJEJU_2339</name>
</gene>
<feature type="chain" id="PRO_5013303044" description="DUF4252 domain-containing protein" evidence="1">
    <location>
        <begin position="20"/>
        <end position="174"/>
    </location>
</feature>
<name>A0A238UC24_9FLAO</name>